<evidence type="ECO:0000313" key="3">
    <source>
        <dbReference type="Proteomes" id="UP000569092"/>
    </source>
</evidence>
<evidence type="ECO:0000313" key="2">
    <source>
        <dbReference type="EMBL" id="MBB5345788.1"/>
    </source>
</evidence>
<dbReference type="AlphaFoldDB" id="A0A7W8JAP1"/>
<feature type="compositionally biased region" description="Polar residues" evidence="1">
    <location>
        <begin position="217"/>
        <end position="228"/>
    </location>
</feature>
<reference evidence="2 3" key="1">
    <citation type="submission" date="2020-08" db="EMBL/GenBank/DDBJ databases">
        <title>Genomic Encyclopedia of Type Strains, Phase IV (KMG-V): Genome sequencing to study the core and pangenomes of soil and plant-associated prokaryotes.</title>
        <authorList>
            <person name="Whitman W."/>
        </authorList>
    </citation>
    <scope>NUCLEOTIDE SEQUENCE [LARGE SCALE GENOMIC DNA]</scope>
    <source>
        <strain evidence="2 3">M8US30</strain>
    </source>
</reference>
<gene>
    <name evidence="2" type="ORF">HDF10_003789</name>
</gene>
<dbReference type="Proteomes" id="UP000569092">
    <property type="component" value="Unassembled WGS sequence"/>
</dbReference>
<sequence length="370" mass="37778">MYGQSQLTYQGNGQYDAATTHTSSTYVPGASTPGYTNFVPKRATCPAINLSSKGVGTGIQTLQTDLLKTAFGGEKGPPTPPGIRMHGIFAASTGFSVQFFPESAILGCGPDAARAYPYTVEPGTSGVAIKIAAPDHPLALTIKPDGSLDPGDSGPYQVHGRVVTGQDNNDNFTFAPLEQTCNLAPLTPSKTIPSSGGATTVLASAGSPAASVGNPAATPSNNGSTLSSSTAPLGNATLFIVSGLPPQPGAPNPLAGHPYTLLRNSVADILAKQGIAVPQGSNPYKVLGIACGNHTPDCQKILDAVKANAASAIRADANGSGTFPGVSPGTYYLMISARYNNQALVWDHPIQLKPGPNSLSLDQRNATPIN</sequence>
<feature type="region of interest" description="Disordered" evidence="1">
    <location>
        <begin position="205"/>
        <end position="228"/>
    </location>
</feature>
<organism evidence="2 3">
    <name type="scientific">Tunturiibacter lichenicola</name>
    <dbReference type="NCBI Taxonomy" id="2051959"/>
    <lineage>
        <taxon>Bacteria</taxon>
        <taxon>Pseudomonadati</taxon>
        <taxon>Acidobacteriota</taxon>
        <taxon>Terriglobia</taxon>
        <taxon>Terriglobales</taxon>
        <taxon>Acidobacteriaceae</taxon>
        <taxon>Tunturiibacter</taxon>
    </lineage>
</organism>
<dbReference type="EMBL" id="JACHDZ010000007">
    <property type="protein sequence ID" value="MBB5345788.1"/>
    <property type="molecule type" value="Genomic_DNA"/>
</dbReference>
<protein>
    <submittedName>
        <fullName evidence="2">Uncharacterized protein</fullName>
    </submittedName>
</protein>
<comment type="caution">
    <text evidence="2">The sequence shown here is derived from an EMBL/GenBank/DDBJ whole genome shotgun (WGS) entry which is preliminary data.</text>
</comment>
<accession>A0A7W8JAP1</accession>
<name>A0A7W8JAP1_9BACT</name>
<proteinExistence type="predicted"/>
<evidence type="ECO:0000256" key="1">
    <source>
        <dbReference type="SAM" id="MobiDB-lite"/>
    </source>
</evidence>